<dbReference type="Gene3D" id="3.30.43.10">
    <property type="entry name" value="Uridine Diphospho-n-acetylenolpyruvylglucosamine Reductase, domain 2"/>
    <property type="match status" value="1"/>
</dbReference>
<dbReference type="InterPro" id="IPR016167">
    <property type="entry name" value="FAD-bd_PCMH_sub1"/>
</dbReference>
<dbReference type="GO" id="GO:0016491">
    <property type="term" value="F:oxidoreductase activity"/>
    <property type="evidence" value="ECO:0007669"/>
    <property type="project" value="UniProtKB-KW"/>
</dbReference>
<keyword evidence="7 13" id="KW-0732">Signal</keyword>
<evidence type="ECO:0000256" key="13">
    <source>
        <dbReference type="SAM" id="SignalP"/>
    </source>
</evidence>
<keyword evidence="6" id="KW-0285">Flavoprotein</keyword>
<keyword evidence="12" id="KW-0325">Glycoprotein</keyword>
<keyword evidence="10" id="KW-0560">Oxidoreductase</keyword>
<dbReference type="Gene3D" id="3.30.465.10">
    <property type="match status" value="1"/>
</dbReference>
<dbReference type="GO" id="GO:0071949">
    <property type="term" value="F:FAD binding"/>
    <property type="evidence" value="ECO:0007669"/>
    <property type="project" value="InterPro"/>
</dbReference>
<dbReference type="InterPro" id="IPR006094">
    <property type="entry name" value="Oxid_FAD_bind_N"/>
</dbReference>
<evidence type="ECO:0000256" key="1">
    <source>
        <dbReference type="ARBA" id="ARBA00001974"/>
    </source>
</evidence>
<proteinExistence type="inferred from homology"/>
<gene>
    <name evidence="16" type="primary">LOC110422354</name>
</gene>
<evidence type="ECO:0000256" key="6">
    <source>
        <dbReference type="ARBA" id="ARBA00022630"/>
    </source>
</evidence>
<keyword evidence="5" id="KW-0964">Secreted</keyword>
<dbReference type="PROSITE" id="PS51387">
    <property type="entry name" value="FAD_PCMH"/>
    <property type="match status" value="1"/>
</dbReference>
<organism evidence="15 16">
    <name type="scientific">Herrania umbratica</name>
    <dbReference type="NCBI Taxonomy" id="108875"/>
    <lineage>
        <taxon>Eukaryota</taxon>
        <taxon>Viridiplantae</taxon>
        <taxon>Streptophyta</taxon>
        <taxon>Embryophyta</taxon>
        <taxon>Tracheophyta</taxon>
        <taxon>Spermatophyta</taxon>
        <taxon>Magnoliopsida</taxon>
        <taxon>eudicotyledons</taxon>
        <taxon>Gunneridae</taxon>
        <taxon>Pentapetalae</taxon>
        <taxon>rosids</taxon>
        <taxon>malvids</taxon>
        <taxon>Malvales</taxon>
        <taxon>Malvaceae</taxon>
        <taxon>Byttnerioideae</taxon>
        <taxon>Herrania</taxon>
    </lineage>
</organism>
<evidence type="ECO:0000256" key="3">
    <source>
        <dbReference type="ARBA" id="ARBA00005466"/>
    </source>
</evidence>
<dbReference type="Pfam" id="PF08031">
    <property type="entry name" value="BBE"/>
    <property type="match status" value="1"/>
</dbReference>
<dbReference type="InterPro" id="IPR036318">
    <property type="entry name" value="FAD-bd_PCMH-like_sf"/>
</dbReference>
<feature type="signal peptide" evidence="13">
    <location>
        <begin position="1"/>
        <end position="30"/>
    </location>
</feature>
<protein>
    <submittedName>
        <fullName evidence="16">Berberine bridge enzyme-like 18</fullName>
    </submittedName>
</protein>
<dbReference type="GeneID" id="110422354"/>
<evidence type="ECO:0000256" key="4">
    <source>
        <dbReference type="ARBA" id="ARBA00022512"/>
    </source>
</evidence>
<dbReference type="InterPro" id="IPR012951">
    <property type="entry name" value="BBE"/>
</dbReference>
<dbReference type="Proteomes" id="UP000504621">
    <property type="component" value="Unplaced"/>
</dbReference>
<dbReference type="AlphaFoldDB" id="A0A6J1AY36"/>
<comment type="subcellular location">
    <subcellularLocation>
        <location evidence="2">Secreted</location>
        <location evidence="2">Cell wall</location>
    </subcellularLocation>
</comment>
<dbReference type="InterPro" id="IPR016166">
    <property type="entry name" value="FAD-bd_PCMH"/>
</dbReference>
<dbReference type="PANTHER" id="PTHR32448">
    <property type="entry name" value="OS08G0158400 PROTEIN"/>
    <property type="match status" value="1"/>
</dbReference>
<dbReference type="FunFam" id="3.30.43.10:FF:000004">
    <property type="entry name" value="Berberine bridge enzyme-like 15"/>
    <property type="match status" value="1"/>
</dbReference>
<feature type="domain" description="FAD-binding PCMH-type" evidence="14">
    <location>
        <begin position="80"/>
        <end position="254"/>
    </location>
</feature>
<evidence type="ECO:0000256" key="10">
    <source>
        <dbReference type="ARBA" id="ARBA00023002"/>
    </source>
</evidence>
<evidence type="ECO:0000256" key="9">
    <source>
        <dbReference type="ARBA" id="ARBA00022827"/>
    </source>
</evidence>
<evidence type="ECO:0000256" key="8">
    <source>
        <dbReference type="ARBA" id="ARBA00022741"/>
    </source>
</evidence>
<keyword evidence="9" id="KW-0274">FAD</keyword>
<keyword evidence="15" id="KW-1185">Reference proteome</keyword>
<evidence type="ECO:0000256" key="2">
    <source>
        <dbReference type="ARBA" id="ARBA00004191"/>
    </source>
</evidence>
<dbReference type="Pfam" id="PF01565">
    <property type="entry name" value="FAD_binding_4"/>
    <property type="match status" value="1"/>
</dbReference>
<evidence type="ECO:0000313" key="16">
    <source>
        <dbReference type="RefSeq" id="XP_021291905.1"/>
    </source>
</evidence>
<comment type="similarity">
    <text evidence="3">Belongs to the oxygen-dependent FAD-linked oxidoreductase family.</text>
</comment>
<keyword evidence="11" id="KW-1015">Disulfide bond</keyword>
<dbReference type="RefSeq" id="XP_021291905.1">
    <property type="nucleotide sequence ID" value="XM_021436230.1"/>
</dbReference>
<dbReference type="Gene3D" id="3.40.462.20">
    <property type="match status" value="1"/>
</dbReference>
<dbReference type="SUPFAM" id="SSF56176">
    <property type="entry name" value="FAD-binding/transporter-associated domain-like"/>
    <property type="match status" value="1"/>
</dbReference>
<dbReference type="OrthoDB" id="407275at2759"/>
<evidence type="ECO:0000313" key="15">
    <source>
        <dbReference type="Proteomes" id="UP000504621"/>
    </source>
</evidence>
<evidence type="ECO:0000256" key="11">
    <source>
        <dbReference type="ARBA" id="ARBA00023157"/>
    </source>
</evidence>
<evidence type="ECO:0000256" key="12">
    <source>
        <dbReference type="ARBA" id="ARBA00023180"/>
    </source>
</evidence>
<dbReference type="InterPro" id="IPR016169">
    <property type="entry name" value="FAD-bd_PCMH_sub2"/>
</dbReference>
<evidence type="ECO:0000256" key="7">
    <source>
        <dbReference type="ARBA" id="ARBA00022729"/>
    </source>
</evidence>
<sequence length="547" mass="62143">MHKISFRKMKSPRFLVFPFLFAALFSLSRATRTHESFLHCLSLHSEDSSLISKIIYTQNNSSYSSVLEFSMHNLRFSTPTTPKPQVIITPFHESHIQATIYCSRKHRLQVRIRSGGHDFEGISYVSEVSFVIIDLINFRSIDIDVENKVAWIQSGAILGELYYRIAEKSKTLAFPAGVCHTVGVGGYFSGGGYGLLFRKYGLAADNIIDAQFIDVNGRILDRKAMGEDLFWAIRGGGGGSFGIVIAWKLKLVPVPATVTVFTVSKKLEQNAIKLVHRWQYIAHQLPDGAFSFVVLSSVNSSQDGKKTILASFRLFFLGGVDELVPLMQERFPELGLVKEDCTEMSWIESILYFGQIQNKSLDILLDRTFQSPLISPAFKAKSDYVKEPIPEIALEGLWSKLHEEEAKSASIFFVAYGGIIDEIPETATPFPHRAGNLYKILYTVGWQEEDNKNSQRYISWIRRVYSYMSSFVSKSPREAYVNYRDLDIGTNNKGSTSYAQSSVWGHKYFKNNFDKLMRVKTMIDSENFFKHEQSIPPHLSRRKERGN</sequence>
<keyword evidence="8" id="KW-0547">Nucleotide-binding</keyword>
<keyword evidence="4" id="KW-0134">Cell wall</keyword>
<accession>A0A6J1AY36</accession>
<name>A0A6J1AY36_9ROSI</name>
<reference evidence="16" key="1">
    <citation type="submission" date="2025-08" db="UniProtKB">
        <authorList>
            <consortium name="RefSeq"/>
        </authorList>
    </citation>
    <scope>IDENTIFICATION</scope>
    <source>
        <tissue evidence="16">Leaf</tissue>
    </source>
</reference>
<evidence type="ECO:0000256" key="5">
    <source>
        <dbReference type="ARBA" id="ARBA00022525"/>
    </source>
</evidence>
<comment type="cofactor">
    <cofactor evidence="1">
        <name>FAD</name>
        <dbReference type="ChEBI" id="CHEBI:57692"/>
    </cofactor>
</comment>
<feature type="chain" id="PRO_5026902261" evidence="13">
    <location>
        <begin position="31"/>
        <end position="547"/>
    </location>
</feature>
<evidence type="ECO:0000259" key="14">
    <source>
        <dbReference type="PROSITE" id="PS51387"/>
    </source>
</evidence>